<dbReference type="GO" id="GO:0035556">
    <property type="term" value="P:intracellular signal transduction"/>
    <property type="evidence" value="ECO:0007669"/>
    <property type="project" value="InterPro"/>
</dbReference>
<dbReference type="Gene3D" id="3.30.70.1230">
    <property type="entry name" value="Nucleotide cyclase"/>
    <property type="match status" value="1"/>
</dbReference>
<accession>A8ZWP7</accession>
<dbReference type="PANTHER" id="PTHR43081">
    <property type="entry name" value="ADENYLATE CYCLASE, TERMINAL-DIFFERENTIATION SPECIFIC-RELATED"/>
    <property type="match status" value="1"/>
</dbReference>
<dbReference type="STRING" id="96561.Dole_2575"/>
<evidence type="ECO:0000313" key="4">
    <source>
        <dbReference type="EMBL" id="ABW68378.1"/>
    </source>
</evidence>
<evidence type="ECO:0000259" key="3">
    <source>
        <dbReference type="PROSITE" id="PS50125"/>
    </source>
</evidence>
<dbReference type="GO" id="GO:0009190">
    <property type="term" value="P:cyclic nucleotide biosynthetic process"/>
    <property type="evidence" value="ECO:0007669"/>
    <property type="project" value="InterPro"/>
</dbReference>
<dbReference type="AlphaFoldDB" id="A8ZWP7"/>
<dbReference type="KEGG" id="dol:Dole_2575"/>
<feature type="coiled-coil region" evidence="1">
    <location>
        <begin position="404"/>
        <end position="445"/>
    </location>
</feature>
<dbReference type="CDD" id="cd07302">
    <property type="entry name" value="CHD"/>
    <property type="match status" value="1"/>
</dbReference>
<dbReference type="SUPFAM" id="SSF55073">
    <property type="entry name" value="Nucleotide cyclase"/>
    <property type="match status" value="1"/>
</dbReference>
<dbReference type="PROSITE" id="PS50125">
    <property type="entry name" value="GUANYLATE_CYCLASE_2"/>
    <property type="match status" value="1"/>
</dbReference>
<dbReference type="EMBL" id="CP000859">
    <property type="protein sequence ID" value="ABW68378.1"/>
    <property type="molecule type" value="Genomic_DNA"/>
</dbReference>
<gene>
    <name evidence="4" type="ordered locus">Dole_2575</name>
</gene>
<keyword evidence="1" id="KW-0175">Coiled coil</keyword>
<keyword evidence="2" id="KW-0812">Transmembrane</keyword>
<feature type="transmembrane region" description="Helical" evidence="2">
    <location>
        <begin position="374"/>
        <end position="393"/>
    </location>
</feature>
<evidence type="ECO:0000256" key="2">
    <source>
        <dbReference type="SAM" id="Phobius"/>
    </source>
</evidence>
<name>A8ZWP7_DESOH</name>
<keyword evidence="2" id="KW-1133">Transmembrane helix</keyword>
<reference evidence="4 5" key="1">
    <citation type="submission" date="2007-10" db="EMBL/GenBank/DDBJ databases">
        <title>Complete sequence of Desulfococcus oleovorans Hxd3.</title>
        <authorList>
            <consortium name="US DOE Joint Genome Institute"/>
            <person name="Copeland A."/>
            <person name="Lucas S."/>
            <person name="Lapidus A."/>
            <person name="Barry K."/>
            <person name="Glavina del Rio T."/>
            <person name="Dalin E."/>
            <person name="Tice H."/>
            <person name="Pitluck S."/>
            <person name="Kiss H."/>
            <person name="Brettin T."/>
            <person name="Bruce D."/>
            <person name="Detter J.C."/>
            <person name="Han C."/>
            <person name="Schmutz J."/>
            <person name="Larimer F."/>
            <person name="Land M."/>
            <person name="Hauser L."/>
            <person name="Kyrpides N."/>
            <person name="Kim E."/>
            <person name="Wawrik B."/>
            <person name="Richardson P."/>
        </authorList>
    </citation>
    <scope>NUCLEOTIDE SEQUENCE [LARGE SCALE GENOMIC DNA]</scope>
    <source>
        <strain evidence="5">DSM 6200 / JCM 39069 / Hxd3</strain>
    </source>
</reference>
<protein>
    <submittedName>
        <fullName evidence="4">Adenylate/guanylate cyclase</fullName>
    </submittedName>
</protein>
<dbReference type="GO" id="GO:0004016">
    <property type="term" value="F:adenylate cyclase activity"/>
    <property type="evidence" value="ECO:0007669"/>
    <property type="project" value="UniProtKB-ARBA"/>
</dbReference>
<evidence type="ECO:0000313" key="5">
    <source>
        <dbReference type="Proteomes" id="UP000008561"/>
    </source>
</evidence>
<organism evidence="4 5">
    <name type="scientific">Desulfosudis oleivorans (strain DSM 6200 / JCM 39069 / Hxd3)</name>
    <name type="common">Desulfococcus oleovorans</name>
    <dbReference type="NCBI Taxonomy" id="96561"/>
    <lineage>
        <taxon>Bacteria</taxon>
        <taxon>Pseudomonadati</taxon>
        <taxon>Thermodesulfobacteriota</taxon>
        <taxon>Desulfobacteria</taxon>
        <taxon>Desulfobacterales</taxon>
        <taxon>Desulfosudaceae</taxon>
        <taxon>Desulfosudis</taxon>
    </lineage>
</organism>
<sequence>MGSGAIGWGIDVEGRPMRHCPWPVTGEGRYREPSPKEIESVYGISGRAVAATLRYFEACGGDTPALVEKLNRHAPKGPYPASPVDLLDDSRWYTNEYYFYLQMFCKKAVGRYDWHVGEDGHDQLPVYHKIWEKGFLDHLPYGGPDRDSTFSMLCAIFKGYGARGVNFSDLYEWADLLCRHQGAVSFRDEIVKMPNTWLSSEFWYYLIEFVKIVTNENSVFAIVEACFDYYDLEGFSFAPDGMLMHVLQYMLNKSTRAYHVEIDHDRRRHRARFRLSRHPAWDPAKTGPYYAACTLSGDQAILAAYRLVVQKFFRLDLPPRISGVSGMGTGEVAFTLQWDRRVVSVPFLQLLGANALMVAVYLGAGALAGVSAPFLFLAGVFAVNFTIALFRVYRHYANRIAILKDHLERVLADSRERVEQAQTMSAELLEEKKQLVAERDETARRLRITEVYTRKSLVEMIAAGNDPTRIPPQDREIGVLFADIREFTRLSENRDPIRIVELLNDFFDRMNRCIIGENGEIDKLIGDGIMALFNDPDACLRAAVSMCRELRTFNGSGPFSGDRALSIGIGINWGHVVAGNIGSQSKMDYTVIGDIVNAASRLEALTRHYGVPLIISEEFRKRLCGNYAVAFLDMVQVKGKKAPVAIYEVYDHLGPDAVACKQEVAGDLERAFALYRRGAFDEAEAIYGRVRGQVAVTANPCLDDTLATLDFYIRRCRDLGRRRDEQVLSEWDGVFHFAIK</sequence>
<dbReference type="eggNOG" id="COG2114">
    <property type="taxonomic scope" value="Bacteria"/>
</dbReference>
<feature type="transmembrane region" description="Helical" evidence="2">
    <location>
        <begin position="347"/>
        <end position="368"/>
    </location>
</feature>
<dbReference type="HOGENOM" id="CLU_374968_0_0_7"/>
<dbReference type="Proteomes" id="UP000008561">
    <property type="component" value="Chromosome"/>
</dbReference>
<dbReference type="SMART" id="SM00044">
    <property type="entry name" value="CYCc"/>
    <property type="match status" value="1"/>
</dbReference>
<feature type="domain" description="Guanylate cyclase" evidence="3">
    <location>
        <begin position="478"/>
        <end position="603"/>
    </location>
</feature>
<dbReference type="InterPro" id="IPR050697">
    <property type="entry name" value="Adenylyl/Guanylyl_Cyclase_3/4"/>
</dbReference>
<evidence type="ECO:0000256" key="1">
    <source>
        <dbReference type="SAM" id="Coils"/>
    </source>
</evidence>
<dbReference type="Pfam" id="PF00211">
    <property type="entry name" value="Guanylate_cyc"/>
    <property type="match status" value="1"/>
</dbReference>
<dbReference type="InterPro" id="IPR001054">
    <property type="entry name" value="A/G_cyclase"/>
</dbReference>
<proteinExistence type="predicted"/>
<keyword evidence="2" id="KW-0472">Membrane</keyword>
<keyword evidence="5" id="KW-1185">Reference proteome</keyword>
<dbReference type="PANTHER" id="PTHR43081:SF1">
    <property type="entry name" value="ADENYLATE CYCLASE, TERMINAL-DIFFERENTIATION SPECIFIC"/>
    <property type="match status" value="1"/>
</dbReference>
<dbReference type="InterPro" id="IPR029787">
    <property type="entry name" value="Nucleotide_cyclase"/>
</dbReference>